<organism evidence="1 2">
    <name type="scientific">Artomyces pyxidatus</name>
    <dbReference type="NCBI Taxonomy" id="48021"/>
    <lineage>
        <taxon>Eukaryota</taxon>
        <taxon>Fungi</taxon>
        <taxon>Dikarya</taxon>
        <taxon>Basidiomycota</taxon>
        <taxon>Agaricomycotina</taxon>
        <taxon>Agaricomycetes</taxon>
        <taxon>Russulales</taxon>
        <taxon>Auriscalpiaceae</taxon>
        <taxon>Artomyces</taxon>
    </lineage>
</organism>
<protein>
    <submittedName>
        <fullName evidence="1">Dienelactone hydrolase endo-1,3,1,4-beta-D-glucanase</fullName>
    </submittedName>
</protein>
<sequence length="267" mass="29065">MSCENCFKGYILPGTPVGSIVHGDYYSPAETPADPKKALVLLTDIFGLDLVNSKLLADHFAKALAVDVWVPDLFAGHPPVTVDDLEPLLPDYAGHKMPWGTTLRFILLALPRIAKFYAVRPSVCDARVRAFVAKIKADKGYQTLGIVGYCYGGSAVARLANTTLFKTALIAHPGGLGDDVIKAIKIPTAWACAEEDQGFSAKNRERAEAILQRRKQDGAPDATEFEFTVYKGTAHGFAARPNLAIAEVREAFEGAREQAVKWFQKTL</sequence>
<keyword evidence="1" id="KW-0378">Hydrolase</keyword>
<proteinExistence type="predicted"/>
<dbReference type="Proteomes" id="UP000814140">
    <property type="component" value="Unassembled WGS sequence"/>
</dbReference>
<accession>A0ACB8SPH8</accession>
<keyword evidence="2" id="KW-1185">Reference proteome</keyword>
<name>A0ACB8SPH8_9AGAM</name>
<reference evidence="1" key="2">
    <citation type="journal article" date="2022" name="New Phytol.">
        <title>Evolutionary transition to the ectomycorrhizal habit in the genomes of a hyperdiverse lineage of mushroom-forming fungi.</title>
        <authorList>
            <person name="Looney B."/>
            <person name="Miyauchi S."/>
            <person name="Morin E."/>
            <person name="Drula E."/>
            <person name="Courty P.E."/>
            <person name="Kohler A."/>
            <person name="Kuo A."/>
            <person name="LaButti K."/>
            <person name="Pangilinan J."/>
            <person name="Lipzen A."/>
            <person name="Riley R."/>
            <person name="Andreopoulos W."/>
            <person name="He G."/>
            <person name="Johnson J."/>
            <person name="Nolan M."/>
            <person name="Tritt A."/>
            <person name="Barry K.W."/>
            <person name="Grigoriev I.V."/>
            <person name="Nagy L.G."/>
            <person name="Hibbett D."/>
            <person name="Henrissat B."/>
            <person name="Matheny P.B."/>
            <person name="Labbe J."/>
            <person name="Martin F.M."/>
        </authorList>
    </citation>
    <scope>NUCLEOTIDE SEQUENCE</scope>
    <source>
        <strain evidence="1">HHB10654</strain>
    </source>
</reference>
<evidence type="ECO:0000313" key="2">
    <source>
        <dbReference type="Proteomes" id="UP000814140"/>
    </source>
</evidence>
<reference evidence="1" key="1">
    <citation type="submission" date="2021-03" db="EMBL/GenBank/DDBJ databases">
        <authorList>
            <consortium name="DOE Joint Genome Institute"/>
            <person name="Ahrendt S."/>
            <person name="Looney B.P."/>
            <person name="Miyauchi S."/>
            <person name="Morin E."/>
            <person name="Drula E."/>
            <person name="Courty P.E."/>
            <person name="Chicoki N."/>
            <person name="Fauchery L."/>
            <person name="Kohler A."/>
            <person name="Kuo A."/>
            <person name="Labutti K."/>
            <person name="Pangilinan J."/>
            <person name="Lipzen A."/>
            <person name="Riley R."/>
            <person name="Andreopoulos W."/>
            <person name="He G."/>
            <person name="Johnson J."/>
            <person name="Barry K.W."/>
            <person name="Grigoriev I.V."/>
            <person name="Nagy L."/>
            <person name="Hibbett D."/>
            <person name="Henrissat B."/>
            <person name="Matheny P.B."/>
            <person name="Labbe J."/>
            <person name="Martin F."/>
        </authorList>
    </citation>
    <scope>NUCLEOTIDE SEQUENCE</scope>
    <source>
        <strain evidence="1">HHB10654</strain>
    </source>
</reference>
<comment type="caution">
    <text evidence="1">The sequence shown here is derived from an EMBL/GenBank/DDBJ whole genome shotgun (WGS) entry which is preliminary data.</text>
</comment>
<gene>
    <name evidence="1" type="ORF">BV25DRAFT_1830291</name>
</gene>
<dbReference type="EMBL" id="MU277237">
    <property type="protein sequence ID" value="KAI0058274.1"/>
    <property type="molecule type" value="Genomic_DNA"/>
</dbReference>
<evidence type="ECO:0000313" key="1">
    <source>
        <dbReference type="EMBL" id="KAI0058274.1"/>
    </source>
</evidence>